<name>A0A1G2C5X1_9BACT</name>
<accession>A0A1G2C5X1</accession>
<proteinExistence type="predicted"/>
<organism evidence="1 2">
    <name type="scientific">Candidatus Liptonbacteria bacterium GWC1_60_9</name>
    <dbReference type="NCBI Taxonomy" id="1798645"/>
    <lineage>
        <taxon>Bacteria</taxon>
        <taxon>Candidatus Liptoniibacteriota</taxon>
    </lineage>
</organism>
<dbReference type="AlphaFoldDB" id="A0A1G2C5X1"/>
<dbReference type="EMBL" id="MHKV01000034">
    <property type="protein sequence ID" value="OGY96793.1"/>
    <property type="molecule type" value="Genomic_DNA"/>
</dbReference>
<comment type="caution">
    <text evidence="1">The sequence shown here is derived from an EMBL/GenBank/DDBJ whole genome shotgun (WGS) entry which is preliminary data.</text>
</comment>
<evidence type="ECO:0000313" key="1">
    <source>
        <dbReference type="EMBL" id="OGY96793.1"/>
    </source>
</evidence>
<reference evidence="1 2" key="1">
    <citation type="journal article" date="2016" name="Nat. Commun.">
        <title>Thousands of microbial genomes shed light on interconnected biogeochemical processes in an aquifer system.</title>
        <authorList>
            <person name="Anantharaman K."/>
            <person name="Brown C.T."/>
            <person name="Hug L.A."/>
            <person name="Sharon I."/>
            <person name="Castelle C.J."/>
            <person name="Probst A.J."/>
            <person name="Thomas B.C."/>
            <person name="Singh A."/>
            <person name="Wilkins M.J."/>
            <person name="Karaoz U."/>
            <person name="Brodie E.L."/>
            <person name="Williams K.H."/>
            <person name="Hubbard S.S."/>
            <person name="Banfield J.F."/>
        </authorList>
    </citation>
    <scope>NUCLEOTIDE SEQUENCE [LARGE SCALE GENOMIC DNA]</scope>
</reference>
<gene>
    <name evidence="1" type="ORF">A2128_01990</name>
</gene>
<dbReference type="Proteomes" id="UP000176349">
    <property type="component" value="Unassembled WGS sequence"/>
</dbReference>
<sequence>MMNAELNLALARKLWPGRKLFNQAPVTQEADWWWCLDNKRVESIPDFGSYQGMGLVIERMQERGQRIVIQPFVPSANAAYSVGFGCATPVTCSEAGLREAVALAACEAMGVEVSDG</sequence>
<protein>
    <submittedName>
        <fullName evidence="1">Uncharacterized protein</fullName>
    </submittedName>
</protein>
<evidence type="ECO:0000313" key="2">
    <source>
        <dbReference type="Proteomes" id="UP000176349"/>
    </source>
</evidence>